<protein>
    <submittedName>
        <fullName evidence="2">DUF3600 domain-containing protein</fullName>
    </submittedName>
</protein>
<keyword evidence="3" id="KW-1185">Reference proteome</keyword>
<evidence type="ECO:0000259" key="1">
    <source>
        <dbReference type="Pfam" id="PF12207"/>
    </source>
</evidence>
<reference evidence="3" key="1">
    <citation type="submission" date="2023-11" db="EMBL/GenBank/DDBJ databases">
        <title>Genome Sequence of Bacillus pseudomycoides stain BUPM19.</title>
        <authorList>
            <person name="Farhat A."/>
        </authorList>
    </citation>
    <scope>NUCLEOTIDE SEQUENCE [LARGE SCALE GENOMIC DNA]</scope>
    <source>
        <strain evidence="3">BUPM19</strain>
    </source>
</reference>
<sequence length="229" mass="25860">MSLDYRVKESIQGEAKEIVPPPELKEKVMMQIKMKRGGKTMKKRLITGVLAAALLIPTTGFAYQSIMADGVYGSFENVKKHVANATLKGYMRLDAKLSQAKGEMGEKEYKKFTKLLTVITDAKLECGDSNGNIDYDQLSVVKKEELQKGLMEIQPYFDKLNGEKSSKEVLTPEEYKQYIDALMTYEKIQVKIKSNGAVTVNEVPEAYKAEFVQADQFMNYVSEKVQKIN</sequence>
<dbReference type="Pfam" id="PF12207">
    <property type="entry name" value="DUF3600"/>
    <property type="match status" value="1"/>
</dbReference>
<evidence type="ECO:0000313" key="2">
    <source>
        <dbReference type="EMBL" id="MDZ5609635.1"/>
    </source>
</evidence>
<feature type="domain" description="DUF3600" evidence="1">
    <location>
        <begin position="65"/>
        <end position="224"/>
    </location>
</feature>
<dbReference type="EMBL" id="JAXOVW010000075">
    <property type="protein sequence ID" value="MDZ5609635.1"/>
    <property type="molecule type" value="Genomic_DNA"/>
</dbReference>
<dbReference type="InterPro" id="IPR038267">
    <property type="entry name" value="ECF_sigma_eff"/>
</dbReference>
<organism evidence="2 3">
    <name type="scientific">Bacillus bingmayongensis</name>
    <dbReference type="NCBI Taxonomy" id="1150157"/>
    <lineage>
        <taxon>Bacteria</taxon>
        <taxon>Bacillati</taxon>
        <taxon>Bacillota</taxon>
        <taxon>Bacilli</taxon>
        <taxon>Bacillales</taxon>
        <taxon>Bacillaceae</taxon>
        <taxon>Bacillus</taxon>
    </lineage>
</organism>
<dbReference type="RefSeq" id="WP_374219058.1">
    <property type="nucleotide sequence ID" value="NZ_JAXOVW010000075.1"/>
</dbReference>
<dbReference type="Proteomes" id="UP001291930">
    <property type="component" value="Unassembled WGS sequence"/>
</dbReference>
<dbReference type="InterPro" id="IPR022019">
    <property type="entry name" value="DUF3600"/>
</dbReference>
<evidence type="ECO:0000313" key="3">
    <source>
        <dbReference type="Proteomes" id="UP001291930"/>
    </source>
</evidence>
<proteinExistence type="predicted"/>
<accession>A0ABU5K1U8</accession>
<gene>
    <name evidence="2" type="ORF">U2I54_21895</name>
</gene>
<name>A0ABU5K1U8_9BACI</name>
<dbReference type="Gene3D" id="1.10.3950.10">
    <property type="entry name" value="putative ecf-type sigma factor negative effector from bacillus cereus"/>
    <property type="match status" value="1"/>
</dbReference>
<comment type="caution">
    <text evidence="2">The sequence shown here is derived from an EMBL/GenBank/DDBJ whole genome shotgun (WGS) entry which is preliminary data.</text>
</comment>